<feature type="region of interest" description="Disordered" evidence="1">
    <location>
        <begin position="36"/>
        <end position="72"/>
    </location>
</feature>
<protein>
    <submittedName>
        <fullName evidence="2">Uncharacterized protein</fullName>
    </submittedName>
</protein>
<name>A0A445E0W2_ARAHY</name>
<gene>
    <name evidence="2" type="ORF">Ahy_A03g015645</name>
</gene>
<organism evidence="2 3">
    <name type="scientific">Arachis hypogaea</name>
    <name type="common">Peanut</name>
    <dbReference type="NCBI Taxonomy" id="3818"/>
    <lineage>
        <taxon>Eukaryota</taxon>
        <taxon>Viridiplantae</taxon>
        <taxon>Streptophyta</taxon>
        <taxon>Embryophyta</taxon>
        <taxon>Tracheophyta</taxon>
        <taxon>Spermatophyta</taxon>
        <taxon>Magnoliopsida</taxon>
        <taxon>eudicotyledons</taxon>
        <taxon>Gunneridae</taxon>
        <taxon>Pentapetalae</taxon>
        <taxon>rosids</taxon>
        <taxon>fabids</taxon>
        <taxon>Fabales</taxon>
        <taxon>Fabaceae</taxon>
        <taxon>Papilionoideae</taxon>
        <taxon>50 kb inversion clade</taxon>
        <taxon>dalbergioids sensu lato</taxon>
        <taxon>Dalbergieae</taxon>
        <taxon>Pterocarpus clade</taxon>
        <taxon>Arachis</taxon>
    </lineage>
</organism>
<sequence length="216" mass="24101">MDADEESSGSKKQKTKLKRNYKKVDDVIMRNCAKRTTDEEEATAAKAIAANGGEGQPNNSAPVGPVSPTAVRLPKLSPKKKFSKPENPLQEAAIYQTALHLLPPHQLALKHQEILHLILFKKQSIPPVTYSSASKKQETESPTPPVTYIVVWATDERPFGLESVADHRNTGLDPHSHHFDKRESLFLVILLIMFSKDRRLFELPTVLLVLAIIARL</sequence>
<dbReference type="AlphaFoldDB" id="A0A445E0W2"/>
<comment type="caution">
    <text evidence="2">The sequence shown here is derived from an EMBL/GenBank/DDBJ whole genome shotgun (WGS) entry which is preliminary data.</text>
</comment>
<evidence type="ECO:0000256" key="1">
    <source>
        <dbReference type="SAM" id="MobiDB-lite"/>
    </source>
</evidence>
<accession>A0A445E0W2</accession>
<reference evidence="2 3" key="1">
    <citation type="submission" date="2019-01" db="EMBL/GenBank/DDBJ databases">
        <title>Sequencing of cultivated peanut Arachis hypogaea provides insights into genome evolution and oil improvement.</title>
        <authorList>
            <person name="Chen X."/>
        </authorList>
    </citation>
    <scope>NUCLEOTIDE SEQUENCE [LARGE SCALE GENOMIC DNA]</scope>
    <source>
        <strain evidence="3">cv. Fuhuasheng</strain>
        <tissue evidence="2">Leaves</tissue>
    </source>
</reference>
<keyword evidence="3" id="KW-1185">Reference proteome</keyword>
<evidence type="ECO:0000313" key="3">
    <source>
        <dbReference type="Proteomes" id="UP000289738"/>
    </source>
</evidence>
<proteinExistence type="predicted"/>
<evidence type="ECO:0000313" key="2">
    <source>
        <dbReference type="EMBL" id="RYR69115.1"/>
    </source>
</evidence>
<dbReference type="EMBL" id="SDMP01000003">
    <property type="protein sequence ID" value="RYR69115.1"/>
    <property type="molecule type" value="Genomic_DNA"/>
</dbReference>
<dbReference type="Proteomes" id="UP000289738">
    <property type="component" value="Chromosome A03"/>
</dbReference>